<feature type="transmembrane region" description="Helical" evidence="6">
    <location>
        <begin position="129"/>
        <end position="150"/>
    </location>
</feature>
<sequence>MPKDKSNSLVRQAKLNAFTSYINFIVNAVLSFIFYPFLLRFMGSYDFGIWKSIQKILDFASIADGRASQALKWVIANKKESSTDDEKKEAIGSAIKIWIYFLPILIILVGVIIWILPSTIKGLHTDANSIVRIAGLVLGMNIILNPLLGIPDAVLVGINQAHKSTSAQTLWVIISNILLVAAAFMGYGVIGLACVIFIVTLLKGLNVFYICKKNAVWFGSKKPKKDQVNQLFGFSFWVMIWSLISKLLLSTETILIGYLIGPNLVTNYTFTSYIFQVGLSVALITGSATAPGLGNVLGTKDFEKARRIVNGTREMVFFVAIVFAGAMLVLNKGFVVLWMGPSYYMGDYLNMLITVVMVQLILIRNESQLQDISMQIRNKVIMGGISAALSIVCGIVVYKLLNNAVAGIFYGILIGRVFTSIIFPIMVNRIIGLKESYWKYLAGIVILVLCYLLDLRLPTPGSWFKFIMFSAVFGIVLTAACFYTLLSKQNRSVLLGKLRNK</sequence>
<dbReference type="RefSeq" id="WP_129876880.1">
    <property type="nucleotide sequence ID" value="NZ_SEWG01000004.1"/>
</dbReference>
<keyword evidence="3 6" id="KW-0812">Transmembrane</keyword>
<evidence type="ECO:0000256" key="6">
    <source>
        <dbReference type="SAM" id="Phobius"/>
    </source>
</evidence>
<dbReference type="EMBL" id="SEWG01000004">
    <property type="protein sequence ID" value="RYU90223.1"/>
    <property type="molecule type" value="Genomic_DNA"/>
</dbReference>
<dbReference type="InterPro" id="IPR050833">
    <property type="entry name" value="Poly_Biosynth_Transport"/>
</dbReference>
<evidence type="ECO:0000256" key="5">
    <source>
        <dbReference type="ARBA" id="ARBA00023136"/>
    </source>
</evidence>
<evidence type="ECO:0000256" key="1">
    <source>
        <dbReference type="ARBA" id="ARBA00004651"/>
    </source>
</evidence>
<comment type="caution">
    <text evidence="7">The sequence shown here is derived from an EMBL/GenBank/DDBJ whole genome shotgun (WGS) entry which is preliminary data.</text>
</comment>
<feature type="transmembrane region" description="Helical" evidence="6">
    <location>
        <begin position="384"/>
        <end position="401"/>
    </location>
</feature>
<accession>A0A4Q5LM73</accession>
<dbReference type="PANTHER" id="PTHR30250">
    <property type="entry name" value="PST FAMILY PREDICTED COLANIC ACID TRANSPORTER"/>
    <property type="match status" value="1"/>
</dbReference>
<keyword evidence="5 6" id="KW-0472">Membrane</keyword>
<feature type="transmembrane region" description="Helical" evidence="6">
    <location>
        <begin position="273"/>
        <end position="294"/>
    </location>
</feature>
<dbReference type="OrthoDB" id="5751261at2"/>
<dbReference type="GO" id="GO:0005886">
    <property type="term" value="C:plasma membrane"/>
    <property type="evidence" value="ECO:0007669"/>
    <property type="project" value="UniProtKB-SubCell"/>
</dbReference>
<feature type="transmembrane region" description="Helical" evidence="6">
    <location>
        <begin position="97"/>
        <end position="117"/>
    </location>
</feature>
<keyword evidence="8" id="KW-1185">Reference proteome</keyword>
<name>A0A4Q5LM73_9SPHI</name>
<feature type="transmembrane region" description="Helical" evidence="6">
    <location>
        <begin position="407"/>
        <end position="425"/>
    </location>
</feature>
<keyword evidence="2" id="KW-1003">Cell membrane</keyword>
<feature type="transmembrane region" description="Helical" evidence="6">
    <location>
        <begin position="463"/>
        <end position="486"/>
    </location>
</feature>
<keyword evidence="4 6" id="KW-1133">Transmembrane helix</keyword>
<feature type="transmembrane region" description="Helical" evidence="6">
    <location>
        <begin position="437"/>
        <end position="457"/>
    </location>
</feature>
<feature type="transmembrane region" description="Helical" evidence="6">
    <location>
        <begin position="315"/>
        <end position="339"/>
    </location>
</feature>
<evidence type="ECO:0000256" key="3">
    <source>
        <dbReference type="ARBA" id="ARBA00022692"/>
    </source>
</evidence>
<dbReference type="InterPro" id="IPR002797">
    <property type="entry name" value="Polysacc_synth"/>
</dbReference>
<comment type="subcellular location">
    <subcellularLocation>
        <location evidence="1">Cell membrane</location>
        <topology evidence="1">Multi-pass membrane protein</topology>
    </subcellularLocation>
</comment>
<gene>
    <name evidence="7" type="ORF">EWM62_11850</name>
</gene>
<evidence type="ECO:0008006" key="9">
    <source>
        <dbReference type="Google" id="ProtNLM"/>
    </source>
</evidence>
<evidence type="ECO:0000256" key="4">
    <source>
        <dbReference type="ARBA" id="ARBA00022989"/>
    </source>
</evidence>
<dbReference type="PANTHER" id="PTHR30250:SF26">
    <property type="entry name" value="PSMA PROTEIN"/>
    <property type="match status" value="1"/>
</dbReference>
<dbReference type="AlphaFoldDB" id="A0A4Q5LM73"/>
<dbReference type="Proteomes" id="UP000293331">
    <property type="component" value="Unassembled WGS sequence"/>
</dbReference>
<reference evidence="7 8" key="1">
    <citation type="submission" date="2019-02" db="EMBL/GenBank/DDBJ databases">
        <title>Bacterial novel species Mucilaginibacter sp. 17JY9-4 isolated from soil.</title>
        <authorList>
            <person name="Jung H.-Y."/>
        </authorList>
    </citation>
    <scope>NUCLEOTIDE SEQUENCE [LARGE SCALE GENOMIC DNA]</scope>
    <source>
        <strain evidence="7 8">17JY9-4</strain>
    </source>
</reference>
<feature type="transmembrane region" description="Helical" evidence="6">
    <location>
        <begin position="231"/>
        <end position="261"/>
    </location>
</feature>
<feature type="transmembrane region" description="Helical" evidence="6">
    <location>
        <begin position="345"/>
        <end position="363"/>
    </location>
</feature>
<organism evidence="7 8">
    <name type="scientific">Mucilaginibacter terrigena</name>
    <dbReference type="NCBI Taxonomy" id="2492395"/>
    <lineage>
        <taxon>Bacteria</taxon>
        <taxon>Pseudomonadati</taxon>
        <taxon>Bacteroidota</taxon>
        <taxon>Sphingobacteriia</taxon>
        <taxon>Sphingobacteriales</taxon>
        <taxon>Sphingobacteriaceae</taxon>
        <taxon>Mucilaginibacter</taxon>
    </lineage>
</organism>
<feature type="transmembrane region" description="Helical" evidence="6">
    <location>
        <begin position="21"/>
        <end position="38"/>
    </location>
</feature>
<evidence type="ECO:0000256" key="2">
    <source>
        <dbReference type="ARBA" id="ARBA00022475"/>
    </source>
</evidence>
<proteinExistence type="predicted"/>
<feature type="transmembrane region" description="Helical" evidence="6">
    <location>
        <begin position="170"/>
        <end position="202"/>
    </location>
</feature>
<evidence type="ECO:0000313" key="7">
    <source>
        <dbReference type="EMBL" id="RYU90223.1"/>
    </source>
</evidence>
<dbReference type="Pfam" id="PF01943">
    <property type="entry name" value="Polysacc_synt"/>
    <property type="match status" value="1"/>
</dbReference>
<evidence type="ECO:0000313" key="8">
    <source>
        <dbReference type="Proteomes" id="UP000293331"/>
    </source>
</evidence>
<protein>
    <recommendedName>
        <fullName evidence="9">Polysaccharide biosynthesis protein</fullName>
    </recommendedName>
</protein>